<evidence type="ECO:0000313" key="2">
    <source>
        <dbReference type="Proteomes" id="UP000256542"/>
    </source>
</evidence>
<comment type="caution">
    <text evidence="1">The sequence shown here is derived from an EMBL/GenBank/DDBJ whole genome shotgun (WGS) entry which is preliminary data.</text>
</comment>
<accession>A0A3E0DIV3</accession>
<proteinExistence type="predicted"/>
<dbReference type="AlphaFoldDB" id="A0A3E0DIV3"/>
<dbReference type="EMBL" id="QUNG01000011">
    <property type="protein sequence ID" value="REG81974.1"/>
    <property type="molecule type" value="Genomic_DNA"/>
</dbReference>
<name>A0A3E0DIV3_9GAMM</name>
<sequence length="86" mass="9688">MSFNMNDDQEVITNLVELERFLLSVEMGTLGLEGVAGVGMATNNSDGRHFVAVFDEQQKLLLARWISVEVFETGKDLVRYGTRLKH</sequence>
<gene>
    <name evidence="1" type="ORF">DFP81_11154</name>
</gene>
<reference evidence="1 2" key="1">
    <citation type="submission" date="2018-08" db="EMBL/GenBank/DDBJ databases">
        <title>Genomic Encyclopedia of Type Strains, Phase III (KMG-III): the genomes of soil and plant-associated and newly described type strains.</title>
        <authorList>
            <person name="Whitman W."/>
        </authorList>
    </citation>
    <scope>NUCLEOTIDE SEQUENCE [LARGE SCALE GENOMIC DNA]</scope>
    <source>
        <strain evidence="1 2">CECT 7375</strain>
    </source>
</reference>
<dbReference type="Proteomes" id="UP000256542">
    <property type="component" value="Unassembled WGS sequence"/>
</dbReference>
<keyword evidence="2" id="KW-1185">Reference proteome</keyword>
<evidence type="ECO:0000313" key="1">
    <source>
        <dbReference type="EMBL" id="REG81974.1"/>
    </source>
</evidence>
<organism evidence="1 2">
    <name type="scientific">Marinomonas pollencensis</name>
    <dbReference type="NCBI Taxonomy" id="491954"/>
    <lineage>
        <taxon>Bacteria</taxon>
        <taxon>Pseudomonadati</taxon>
        <taxon>Pseudomonadota</taxon>
        <taxon>Gammaproteobacteria</taxon>
        <taxon>Oceanospirillales</taxon>
        <taxon>Oceanospirillaceae</taxon>
        <taxon>Marinomonas</taxon>
    </lineage>
</organism>
<protein>
    <submittedName>
        <fullName evidence="1">Uncharacterized protein</fullName>
    </submittedName>
</protein>